<keyword evidence="6" id="KW-0808">Transferase</keyword>
<feature type="transmembrane region" description="Helical" evidence="12">
    <location>
        <begin position="16"/>
        <end position="40"/>
    </location>
</feature>
<dbReference type="GO" id="GO:0005886">
    <property type="term" value="C:plasma membrane"/>
    <property type="evidence" value="ECO:0007669"/>
    <property type="project" value="UniProtKB-SubCell"/>
</dbReference>
<keyword evidence="9 12" id="KW-1133">Transmembrane helix</keyword>
<keyword evidence="7 12" id="KW-0812">Transmembrane</keyword>
<dbReference type="Gene3D" id="1.10.287.130">
    <property type="match status" value="1"/>
</dbReference>
<gene>
    <name evidence="15" type="ORF">Q4494_03170</name>
</gene>
<evidence type="ECO:0000259" key="14">
    <source>
        <dbReference type="PROSITE" id="PS50885"/>
    </source>
</evidence>
<dbReference type="CDD" id="cd00082">
    <property type="entry name" value="HisKA"/>
    <property type="match status" value="1"/>
</dbReference>
<dbReference type="Pfam" id="PF02518">
    <property type="entry name" value="HATPase_c"/>
    <property type="match status" value="1"/>
</dbReference>
<evidence type="ECO:0000256" key="10">
    <source>
        <dbReference type="ARBA" id="ARBA00023136"/>
    </source>
</evidence>
<evidence type="ECO:0000256" key="3">
    <source>
        <dbReference type="ARBA" id="ARBA00012438"/>
    </source>
</evidence>
<dbReference type="Gene3D" id="6.10.340.10">
    <property type="match status" value="1"/>
</dbReference>
<dbReference type="InterPro" id="IPR036890">
    <property type="entry name" value="HATPase_C_sf"/>
</dbReference>
<dbReference type="CDD" id="cd06225">
    <property type="entry name" value="HAMP"/>
    <property type="match status" value="1"/>
</dbReference>
<organism evidence="15 16">
    <name type="scientific">Celeribacter halophilus</name>
    <dbReference type="NCBI Taxonomy" id="576117"/>
    <lineage>
        <taxon>Bacteria</taxon>
        <taxon>Pseudomonadati</taxon>
        <taxon>Pseudomonadota</taxon>
        <taxon>Alphaproteobacteria</taxon>
        <taxon>Rhodobacterales</taxon>
        <taxon>Roseobacteraceae</taxon>
        <taxon>Celeribacter</taxon>
    </lineage>
</organism>
<dbReference type="InterPro" id="IPR036097">
    <property type="entry name" value="HisK_dim/P_sf"/>
</dbReference>
<dbReference type="PANTHER" id="PTHR43065">
    <property type="entry name" value="SENSOR HISTIDINE KINASE"/>
    <property type="match status" value="1"/>
</dbReference>
<dbReference type="PANTHER" id="PTHR43065:SF22">
    <property type="entry name" value="HISTIDINE KINASE"/>
    <property type="match status" value="1"/>
</dbReference>
<dbReference type="PROSITE" id="PS50109">
    <property type="entry name" value="HIS_KIN"/>
    <property type="match status" value="1"/>
</dbReference>
<comment type="subcellular location">
    <subcellularLocation>
        <location evidence="2">Cell membrane</location>
        <topology evidence="2">Multi-pass membrane protein</topology>
    </subcellularLocation>
</comment>
<dbReference type="InterPro" id="IPR003594">
    <property type="entry name" value="HATPase_dom"/>
</dbReference>
<dbReference type="EMBL" id="JAUOPJ010000002">
    <property type="protein sequence ID" value="MDO6456067.1"/>
    <property type="molecule type" value="Genomic_DNA"/>
</dbReference>
<dbReference type="Pfam" id="PF17202">
    <property type="entry name" value="sCache_3_3"/>
    <property type="match status" value="1"/>
</dbReference>
<keyword evidence="11" id="KW-0175">Coiled coil</keyword>
<dbReference type="EC" id="2.7.13.3" evidence="3"/>
<dbReference type="Pfam" id="PF00672">
    <property type="entry name" value="HAMP"/>
    <property type="match status" value="1"/>
</dbReference>
<name>A0AAW7XSJ4_9RHOB</name>
<sequence length="662" mass="72719">MTPLLARLKTHVRLKLLALALLPIAVLLPIFLGVTMWHWIGRFDDLLIAKVTSDLRIAEQYFLKIEEAQAQSIMAVGDSRQLAQAMGEGEDALHRYLADAQSRMGLDFLMVDTLGPQTDVPDAVRKLLEASATPSLSGLIVVAPSELERLGEGLSERARLSIVPTSGARPLKREHEDRGLILWAAYKIEGADGYLFGGRLLNRNLDVIDRMNALIYGADSETPSGAGTTTLFLDDVRISTNVRLFEGDRALGTRVTEVVWHQVVEQGQPWLDRAFVVNDWYVSGYMPLTDVTGRRVGMLYTGFLEKPFADQRNGTVLALGLAFLAVLCLAAPLFLRMAREVFAPLERMTSTMKQVEGGNLNARIGTVEAEDEIGAVARHLDRLLDQVKERDEALRDYADHLNDLVDQRTQELREANQKLEDTYAQLILKEKLASLGEITAGVAHEINNPIAVIQGNMELLRLGLSDEITSEVETELDLIETQTRRINTIVGKLLSFSRSGEMSDHSSLVNVSEAVDSALGLVAADLRQHKIETRRIESDVLLIEIVENELQQVLVNLFINAAQAMNKGGTLTVEVKPLAQNGKDGVAILVHDTGPGIPAEQIDHVFDPFFTTKQAEGTGLGLSISQALIERAGGNITVESMCGRGTSFSVWCPVASFCPEEE</sequence>
<dbReference type="PROSITE" id="PS50885">
    <property type="entry name" value="HAMP"/>
    <property type="match status" value="1"/>
</dbReference>
<evidence type="ECO:0000313" key="15">
    <source>
        <dbReference type="EMBL" id="MDO6456067.1"/>
    </source>
</evidence>
<feature type="coiled-coil region" evidence="11">
    <location>
        <begin position="398"/>
        <end position="429"/>
    </location>
</feature>
<evidence type="ECO:0000256" key="12">
    <source>
        <dbReference type="SAM" id="Phobius"/>
    </source>
</evidence>
<dbReference type="InterPro" id="IPR003661">
    <property type="entry name" value="HisK_dim/P_dom"/>
</dbReference>
<dbReference type="SMART" id="SM00388">
    <property type="entry name" value="HisKA"/>
    <property type="match status" value="1"/>
</dbReference>
<dbReference type="InterPro" id="IPR005467">
    <property type="entry name" value="His_kinase_dom"/>
</dbReference>
<feature type="domain" description="Histidine kinase" evidence="13">
    <location>
        <begin position="441"/>
        <end position="656"/>
    </location>
</feature>
<dbReference type="InterPro" id="IPR033463">
    <property type="entry name" value="sCache_3"/>
</dbReference>
<reference evidence="15" key="1">
    <citation type="submission" date="2023-07" db="EMBL/GenBank/DDBJ databases">
        <title>Genome content predicts the carbon catabolic preferences of heterotrophic bacteria.</title>
        <authorList>
            <person name="Gralka M."/>
        </authorList>
    </citation>
    <scope>NUCLEOTIDE SEQUENCE</scope>
    <source>
        <strain evidence="15">I2M02</strain>
    </source>
</reference>
<dbReference type="InterPro" id="IPR029151">
    <property type="entry name" value="Sensor-like_sf"/>
</dbReference>
<dbReference type="SUPFAM" id="SSF47384">
    <property type="entry name" value="Homodimeric domain of signal transducing histidine kinase"/>
    <property type="match status" value="1"/>
</dbReference>
<evidence type="ECO:0000256" key="5">
    <source>
        <dbReference type="ARBA" id="ARBA00022553"/>
    </source>
</evidence>
<dbReference type="SMART" id="SM00387">
    <property type="entry name" value="HATPase_c"/>
    <property type="match status" value="1"/>
</dbReference>
<evidence type="ECO:0000256" key="6">
    <source>
        <dbReference type="ARBA" id="ARBA00022679"/>
    </source>
</evidence>
<evidence type="ECO:0000256" key="9">
    <source>
        <dbReference type="ARBA" id="ARBA00022989"/>
    </source>
</evidence>
<evidence type="ECO:0000256" key="11">
    <source>
        <dbReference type="SAM" id="Coils"/>
    </source>
</evidence>
<protein>
    <recommendedName>
        <fullName evidence="3">histidine kinase</fullName>
        <ecNumber evidence="3">2.7.13.3</ecNumber>
    </recommendedName>
</protein>
<accession>A0AAW7XSJ4</accession>
<dbReference type="SUPFAM" id="SSF55874">
    <property type="entry name" value="ATPase domain of HSP90 chaperone/DNA topoisomerase II/histidine kinase"/>
    <property type="match status" value="1"/>
</dbReference>
<evidence type="ECO:0000256" key="7">
    <source>
        <dbReference type="ARBA" id="ARBA00022692"/>
    </source>
</evidence>
<evidence type="ECO:0000256" key="8">
    <source>
        <dbReference type="ARBA" id="ARBA00022777"/>
    </source>
</evidence>
<feature type="domain" description="HAMP" evidence="14">
    <location>
        <begin position="339"/>
        <end position="392"/>
    </location>
</feature>
<dbReference type="InterPro" id="IPR003660">
    <property type="entry name" value="HAMP_dom"/>
</dbReference>
<dbReference type="SUPFAM" id="SSF158472">
    <property type="entry name" value="HAMP domain-like"/>
    <property type="match status" value="1"/>
</dbReference>
<keyword evidence="8" id="KW-0418">Kinase</keyword>
<dbReference type="SUPFAM" id="SSF103190">
    <property type="entry name" value="Sensory domain-like"/>
    <property type="match status" value="1"/>
</dbReference>
<proteinExistence type="predicted"/>
<evidence type="ECO:0000256" key="1">
    <source>
        <dbReference type="ARBA" id="ARBA00000085"/>
    </source>
</evidence>
<dbReference type="AlphaFoldDB" id="A0AAW7XSJ4"/>
<evidence type="ECO:0000256" key="4">
    <source>
        <dbReference type="ARBA" id="ARBA00022475"/>
    </source>
</evidence>
<dbReference type="GO" id="GO:0000155">
    <property type="term" value="F:phosphorelay sensor kinase activity"/>
    <property type="evidence" value="ECO:0007669"/>
    <property type="project" value="InterPro"/>
</dbReference>
<dbReference type="SMART" id="SM00304">
    <property type="entry name" value="HAMP"/>
    <property type="match status" value="1"/>
</dbReference>
<dbReference type="Proteomes" id="UP001169823">
    <property type="component" value="Unassembled WGS sequence"/>
</dbReference>
<dbReference type="RefSeq" id="WP_303494207.1">
    <property type="nucleotide sequence ID" value="NZ_JAUOPJ010000002.1"/>
</dbReference>
<keyword evidence="10 12" id="KW-0472">Membrane</keyword>
<dbReference type="Gene3D" id="3.30.565.10">
    <property type="entry name" value="Histidine kinase-like ATPase, C-terminal domain"/>
    <property type="match status" value="1"/>
</dbReference>
<keyword evidence="5" id="KW-0597">Phosphoprotein</keyword>
<comment type="caution">
    <text evidence="15">The sequence shown here is derived from an EMBL/GenBank/DDBJ whole genome shotgun (WGS) entry which is preliminary data.</text>
</comment>
<evidence type="ECO:0000259" key="13">
    <source>
        <dbReference type="PROSITE" id="PS50109"/>
    </source>
</evidence>
<dbReference type="InterPro" id="IPR004358">
    <property type="entry name" value="Sig_transdc_His_kin-like_C"/>
</dbReference>
<dbReference type="PRINTS" id="PR00344">
    <property type="entry name" value="BCTRLSENSOR"/>
</dbReference>
<comment type="catalytic activity">
    <reaction evidence="1">
        <text>ATP + protein L-histidine = ADP + protein N-phospho-L-histidine.</text>
        <dbReference type="EC" id="2.7.13.3"/>
    </reaction>
</comment>
<keyword evidence="4" id="KW-1003">Cell membrane</keyword>
<evidence type="ECO:0000313" key="16">
    <source>
        <dbReference type="Proteomes" id="UP001169823"/>
    </source>
</evidence>
<dbReference type="Pfam" id="PF00512">
    <property type="entry name" value="HisKA"/>
    <property type="match status" value="1"/>
</dbReference>
<feature type="transmembrane region" description="Helical" evidence="12">
    <location>
        <begin position="316"/>
        <end position="335"/>
    </location>
</feature>
<evidence type="ECO:0000256" key="2">
    <source>
        <dbReference type="ARBA" id="ARBA00004651"/>
    </source>
</evidence>